<dbReference type="OrthoDB" id="691828at2759"/>
<dbReference type="PANTHER" id="PTHR33377">
    <property type="entry name" value="OS10G0134700 PROTEIN-RELATED"/>
    <property type="match status" value="1"/>
</dbReference>
<dbReference type="Proteomes" id="UP000324897">
    <property type="component" value="Unassembled WGS sequence"/>
</dbReference>
<comment type="caution">
    <text evidence="1">The sequence shown here is derived from an EMBL/GenBank/DDBJ whole genome shotgun (WGS) entry which is preliminary data.</text>
</comment>
<dbReference type="EMBL" id="RWGY01000414">
    <property type="protein sequence ID" value="TVU01602.1"/>
    <property type="molecule type" value="Genomic_DNA"/>
</dbReference>
<proteinExistence type="predicted"/>
<dbReference type="AlphaFoldDB" id="A0A5J9SRE9"/>
<keyword evidence="2" id="KW-1185">Reference proteome</keyword>
<dbReference type="Gramene" id="TVU01602">
    <property type="protein sequence ID" value="TVU01602"/>
    <property type="gene ID" value="EJB05_52938"/>
</dbReference>
<reference evidence="1 2" key="1">
    <citation type="journal article" date="2019" name="Sci. Rep.">
        <title>A high-quality genome of Eragrostis curvula grass provides insights into Poaceae evolution and supports new strategies to enhance forage quality.</title>
        <authorList>
            <person name="Carballo J."/>
            <person name="Santos B.A.C.M."/>
            <person name="Zappacosta D."/>
            <person name="Garbus I."/>
            <person name="Selva J.P."/>
            <person name="Gallo C.A."/>
            <person name="Diaz A."/>
            <person name="Albertini E."/>
            <person name="Caccamo M."/>
            <person name="Echenique V."/>
        </authorList>
    </citation>
    <scope>NUCLEOTIDE SEQUENCE [LARGE SCALE GENOMIC DNA]</scope>
    <source>
        <strain evidence="2">cv. Victoria</strain>
        <tissue evidence="1">Leaf</tissue>
    </source>
</reference>
<evidence type="ECO:0008006" key="3">
    <source>
        <dbReference type="Google" id="ProtNLM"/>
    </source>
</evidence>
<evidence type="ECO:0000313" key="1">
    <source>
        <dbReference type="EMBL" id="TVU01602.1"/>
    </source>
</evidence>
<evidence type="ECO:0000313" key="2">
    <source>
        <dbReference type="Proteomes" id="UP000324897"/>
    </source>
</evidence>
<dbReference type="SUPFAM" id="SSF52540">
    <property type="entry name" value="P-loop containing nucleoside triphosphate hydrolases"/>
    <property type="match status" value="1"/>
</dbReference>
<organism evidence="1 2">
    <name type="scientific">Eragrostis curvula</name>
    <name type="common">weeping love grass</name>
    <dbReference type="NCBI Taxonomy" id="38414"/>
    <lineage>
        <taxon>Eukaryota</taxon>
        <taxon>Viridiplantae</taxon>
        <taxon>Streptophyta</taxon>
        <taxon>Embryophyta</taxon>
        <taxon>Tracheophyta</taxon>
        <taxon>Spermatophyta</taxon>
        <taxon>Magnoliopsida</taxon>
        <taxon>Liliopsida</taxon>
        <taxon>Poales</taxon>
        <taxon>Poaceae</taxon>
        <taxon>PACMAD clade</taxon>
        <taxon>Chloridoideae</taxon>
        <taxon>Eragrostideae</taxon>
        <taxon>Eragrostidinae</taxon>
        <taxon>Eragrostis</taxon>
    </lineage>
</organism>
<name>A0A5J9SRE9_9POAL</name>
<dbReference type="InterPro" id="IPR027417">
    <property type="entry name" value="P-loop_NTPase"/>
</dbReference>
<sequence length="349" mass="40231">MEERLHRLQKLLLRVRVIVEEAEERRIANQAMLHQLNMMRKEMYRGYYTLYSLRRRVDEKGDGKHHHQVSQSFTPSQLNSAKRVCLLGSSSGSHEHEQLQQVVSCLETAIEDASEMVVLLSGCPRLYRQPYSMHLILDKCMFARHVEMDHLVRFLLQAEVPGGSLTSENVEVFGDAAVNTAFHGERVLLIVELDGDRFSRRLDNENIEEGLWQRLYSTYICQIPRGSKIIVTSRSDKIGSFGTTSPLRLQFIDQDVFWYFFKVRLFGSTDADEHPKLAAIAMDMAIELNGCFLTANMYSELLRSNVDARFRSAALTNMKQVRQKNMLGGAHQLIFGRIDQKRQYDVQPK</sequence>
<feature type="non-terminal residue" evidence="1">
    <location>
        <position position="1"/>
    </location>
</feature>
<accession>A0A5J9SRE9</accession>
<dbReference type="PANTHER" id="PTHR33377:SF30">
    <property type="entry name" value="OS07G0117000 PROTEIN"/>
    <property type="match status" value="1"/>
</dbReference>
<gene>
    <name evidence="1" type="ORF">EJB05_52938</name>
</gene>
<protein>
    <recommendedName>
        <fullName evidence="3">NB-ARC domain-containing protein</fullName>
    </recommendedName>
</protein>